<proteinExistence type="predicted"/>
<dbReference type="Pfam" id="PF06585">
    <property type="entry name" value="JHBP"/>
    <property type="match status" value="1"/>
</dbReference>
<dbReference type="Gene3D" id="3.15.10.30">
    <property type="entry name" value="Haemolymph juvenile hormone binding protein"/>
    <property type="match status" value="1"/>
</dbReference>
<dbReference type="PANTHER" id="PTHR20993:SF0">
    <property type="entry name" value="GH07914P"/>
    <property type="match status" value="1"/>
</dbReference>
<keyword evidence="1" id="KW-0732">Signal</keyword>
<protein>
    <submittedName>
        <fullName evidence="2">Uncharacterized protein</fullName>
    </submittedName>
</protein>
<organism evidence="2 3">
    <name type="scientific">Aquatica leii</name>
    <dbReference type="NCBI Taxonomy" id="1421715"/>
    <lineage>
        <taxon>Eukaryota</taxon>
        <taxon>Metazoa</taxon>
        <taxon>Ecdysozoa</taxon>
        <taxon>Arthropoda</taxon>
        <taxon>Hexapoda</taxon>
        <taxon>Insecta</taxon>
        <taxon>Pterygota</taxon>
        <taxon>Neoptera</taxon>
        <taxon>Endopterygota</taxon>
        <taxon>Coleoptera</taxon>
        <taxon>Polyphaga</taxon>
        <taxon>Elateriformia</taxon>
        <taxon>Elateroidea</taxon>
        <taxon>Lampyridae</taxon>
        <taxon>Luciolinae</taxon>
        <taxon>Aquatica</taxon>
    </lineage>
</organism>
<dbReference type="InterPro" id="IPR038606">
    <property type="entry name" value="To_sf"/>
</dbReference>
<dbReference type="AlphaFoldDB" id="A0AAN7SNQ8"/>
<dbReference type="PANTHER" id="PTHR20993">
    <property type="entry name" value="GH07914P"/>
    <property type="match status" value="1"/>
</dbReference>
<sequence>MKLYLVLSTILKFLAAKPLHYDFKNSNFFFENQFNKSFECFKNVLEIGSSEHGLPSLSPLRFNDGMDVVLDGLLIDGLTHYKSTRIDLKPEIVMYVDFVFPKITVSSNYSGKMNILGLYAVYGKGELMFEFLNITASTVVKHNILTPLIASTDTIIGVDSVNFTITKLMDDEDFSKAFSKAASNVITWFINNSQKNISGYLNPKFQKIVNHAIGNLNFLDYLAKIILYSCND</sequence>
<feature type="signal peptide" evidence="1">
    <location>
        <begin position="1"/>
        <end position="16"/>
    </location>
</feature>
<evidence type="ECO:0000256" key="1">
    <source>
        <dbReference type="SAM" id="SignalP"/>
    </source>
</evidence>
<gene>
    <name evidence="2" type="ORF">RN001_007069</name>
</gene>
<reference evidence="3" key="1">
    <citation type="submission" date="2023-01" db="EMBL/GenBank/DDBJ databases">
        <title>Key to firefly adult light organ development and bioluminescence: homeobox transcription factors regulate luciferase expression and transportation to peroxisome.</title>
        <authorList>
            <person name="Fu X."/>
        </authorList>
    </citation>
    <scope>NUCLEOTIDE SEQUENCE [LARGE SCALE GENOMIC DNA]</scope>
</reference>
<name>A0AAN7SNQ8_9COLE</name>
<accession>A0AAN7SNQ8</accession>
<comment type="caution">
    <text evidence="2">The sequence shown here is derived from an EMBL/GenBank/DDBJ whole genome shotgun (WGS) entry which is preliminary data.</text>
</comment>
<keyword evidence="3" id="KW-1185">Reference proteome</keyword>
<evidence type="ECO:0000313" key="2">
    <source>
        <dbReference type="EMBL" id="KAK4878923.1"/>
    </source>
</evidence>
<feature type="chain" id="PRO_5042935590" evidence="1">
    <location>
        <begin position="17"/>
        <end position="232"/>
    </location>
</feature>
<dbReference type="InterPro" id="IPR010562">
    <property type="entry name" value="Haemolymph_juvenile_hormone-bd"/>
</dbReference>
<dbReference type="Proteomes" id="UP001353858">
    <property type="component" value="Unassembled WGS sequence"/>
</dbReference>
<dbReference type="EMBL" id="JARPUR010000003">
    <property type="protein sequence ID" value="KAK4878923.1"/>
    <property type="molecule type" value="Genomic_DNA"/>
</dbReference>
<evidence type="ECO:0000313" key="3">
    <source>
        <dbReference type="Proteomes" id="UP001353858"/>
    </source>
</evidence>